<feature type="transmembrane region" description="Helical" evidence="8">
    <location>
        <begin position="515"/>
        <end position="534"/>
    </location>
</feature>
<sequence length="645" mass="72121">MEGNDDSSMWAYLKKCSKKVNHTHIFFTVFVVVLLLESISATYVISTTQAIERQFQVPSKLSGFMVSASDFAYIPIVIFVSYFGSKGNRIKWIGIGTLITAISHLLISSSSFLFPMRLFPPDELLTSNVKFAQFFDYELIKDRINGSVREDFLKKVSLLNDYSFHVTPWKSESGDEVLTDSANYTLNEPLLSKIVRKVHAVIDGNKSDSRDISEVKSLLQKYVVERANETMDDLDKIQNSARAPFAYCSKLINEMRHIIRTTKCEKKSLHKRPVMILFFGLIGLGVGRCMPWSLGVPLVDDSFSKKHLPTFFAGMNFIRILGPVCGFLIGSFCSSFYYTLKPPPGLSAKDPTWIGAWWLGYLFIGLLLIAPSVALYFFPVRNKFTTPKVLSDAVTDDTCAGQKEIKMLAFDKHSGNDSAESPSIYAKFQALYRAYAEILQSKIFIGLLISRSLDLLAFRGYMVFLPKYLEIQFGIPQYNVHILMASFGIFGLAVGAISGGIIVRRHKFSGRSAATLILVLSIVNIVLFFGKAFFGCYSTVSAVGINGRSTDYNYTQSCNTNCGCQSAPLYPICDKSGYAYFSPCHAGCRDVRITDVRKHELEFSSCECKPEEVLSRKNCQDDCSLKAMLFFILIVIGLFAVGNCL</sequence>
<dbReference type="GO" id="GO:0016323">
    <property type="term" value="C:basolateral plasma membrane"/>
    <property type="evidence" value="ECO:0007669"/>
    <property type="project" value="TreeGrafter"/>
</dbReference>
<evidence type="ECO:0000313" key="11">
    <source>
        <dbReference type="WBParaSite" id="EEL_0000146101-mRNA-1"/>
    </source>
</evidence>
<dbReference type="InterPro" id="IPR004156">
    <property type="entry name" value="OATP"/>
</dbReference>
<dbReference type="InterPro" id="IPR002350">
    <property type="entry name" value="Kazal_dom"/>
</dbReference>
<protein>
    <recommendedName>
        <fullName evidence="8">Solute carrier organic anion transporter family member</fullName>
    </recommendedName>
</protein>
<evidence type="ECO:0000256" key="5">
    <source>
        <dbReference type="ARBA" id="ARBA00022989"/>
    </source>
</evidence>
<comment type="similarity">
    <text evidence="2 8">Belongs to the organo anion transporter (TC 2.A.60) family.</text>
</comment>
<keyword evidence="3" id="KW-1003">Cell membrane</keyword>
<keyword evidence="7" id="KW-1015">Disulfide bond</keyword>
<keyword evidence="8" id="KW-0406">Ion transport</keyword>
<organism evidence="10 11">
    <name type="scientific">Elaeophora elaphi</name>
    <dbReference type="NCBI Taxonomy" id="1147741"/>
    <lineage>
        <taxon>Eukaryota</taxon>
        <taxon>Metazoa</taxon>
        <taxon>Ecdysozoa</taxon>
        <taxon>Nematoda</taxon>
        <taxon>Chromadorea</taxon>
        <taxon>Rhabditida</taxon>
        <taxon>Spirurina</taxon>
        <taxon>Spiruromorpha</taxon>
        <taxon>Filarioidea</taxon>
        <taxon>Onchocercidae</taxon>
        <taxon>Elaeophora</taxon>
    </lineage>
</organism>
<dbReference type="NCBIfam" id="TIGR00805">
    <property type="entry name" value="oat"/>
    <property type="match status" value="1"/>
</dbReference>
<evidence type="ECO:0000256" key="6">
    <source>
        <dbReference type="ARBA" id="ARBA00023136"/>
    </source>
</evidence>
<dbReference type="SUPFAM" id="SSF103473">
    <property type="entry name" value="MFS general substrate transporter"/>
    <property type="match status" value="1"/>
</dbReference>
<dbReference type="PANTHER" id="PTHR11388">
    <property type="entry name" value="ORGANIC ANION TRANSPORTER"/>
    <property type="match status" value="1"/>
</dbReference>
<dbReference type="PROSITE" id="PS51465">
    <property type="entry name" value="KAZAL_2"/>
    <property type="match status" value="1"/>
</dbReference>
<dbReference type="CDD" id="cd17336">
    <property type="entry name" value="MFS_SLCO_OATP"/>
    <property type="match status" value="1"/>
</dbReference>
<evidence type="ECO:0000256" key="8">
    <source>
        <dbReference type="RuleBase" id="RU362056"/>
    </source>
</evidence>
<dbReference type="Proteomes" id="UP000050640">
    <property type="component" value="Unplaced"/>
</dbReference>
<comment type="caution">
    <text evidence="8">Lacks conserved residue(s) required for the propagation of feature annotation.</text>
</comment>
<feature type="transmembrane region" description="Helical" evidence="8">
    <location>
        <begin position="320"/>
        <end position="338"/>
    </location>
</feature>
<dbReference type="WBParaSite" id="EEL_0000146101-mRNA-1">
    <property type="protein sequence ID" value="EEL_0000146101-mRNA-1"/>
    <property type="gene ID" value="EEL_0000146101"/>
</dbReference>
<evidence type="ECO:0000256" key="3">
    <source>
        <dbReference type="ARBA" id="ARBA00022475"/>
    </source>
</evidence>
<evidence type="ECO:0000256" key="4">
    <source>
        <dbReference type="ARBA" id="ARBA00022692"/>
    </source>
</evidence>
<keyword evidence="6 8" id="KW-0472">Membrane</keyword>
<dbReference type="GO" id="GO:0015347">
    <property type="term" value="F:sodium-independent organic anion transmembrane transporter activity"/>
    <property type="evidence" value="ECO:0007669"/>
    <property type="project" value="TreeGrafter"/>
</dbReference>
<feature type="transmembrane region" description="Helical" evidence="8">
    <location>
        <begin position="65"/>
        <end position="85"/>
    </location>
</feature>
<keyword evidence="8" id="KW-0813">Transport</keyword>
<dbReference type="GO" id="GO:0006811">
    <property type="term" value="P:monoatomic ion transport"/>
    <property type="evidence" value="ECO:0007669"/>
    <property type="project" value="UniProtKB-KW"/>
</dbReference>
<evidence type="ECO:0000256" key="2">
    <source>
        <dbReference type="ARBA" id="ARBA00009657"/>
    </source>
</evidence>
<dbReference type="PANTHER" id="PTHR11388:SF76">
    <property type="entry name" value="SOLUTE CARRIER ORGANIC ANION TRANSPORTER FAMILY MEMBER"/>
    <property type="match status" value="1"/>
</dbReference>
<name>A0A0R3RJ03_9BILA</name>
<feature type="transmembrane region" description="Helical" evidence="8">
    <location>
        <begin position="24"/>
        <end position="45"/>
    </location>
</feature>
<keyword evidence="4 8" id="KW-0812">Transmembrane</keyword>
<feature type="transmembrane region" description="Helical" evidence="8">
    <location>
        <begin position="443"/>
        <end position="462"/>
    </location>
</feature>
<evidence type="ECO:0000313" key="10">
    <source>
        <dbReference type="Proteomes" id="UP000050640"/>
    </source>
</evidence>
<dbReference type="GO" id="GO:0043252">
    <property type="term" value="P:sodium-independent organic anion transport"/>
    <property type="evidence" value="ECO:0007669"/>
    <property type="project" value="TreeGrafter"/>
</dbReference>
<dbReference type="AlphaFoldDB" id="A0A0R3RJ03"/>
<dbReference type="STRING" id="1147741.A0A0R3RJ03"/>
<proteinExistence type="inferred from homology"/>
<keyword evidence="5 8" id="KW-1133">Transmembrane helix</keyword>
<dbReference type="InterPro" id="IPR036259">
    <property type="entry name" value="MFS_trans_sf"/>
</dbReference>
<comment type="subcellular location">
    <subcellularLocation>
        <location evidence="1 8">Cell membrane</location>
        <topology evidence="1 8">Multi-pass membrane protein</topology>
    </subcellularLocation>
</comment>
<feature type="transmembrane region" description="Helical" evidence="8">
    <location>
        <begin position="358"/>
        <end position="378"/>
    </location>
</feature>
<dbReference type="Gene3D" id="1.20.1250.20">
    <property type="entry name" value="MFS general substrate transporter like domains"/>
    <property type="match status" value="1"/>
</dbReference>
<feature type="domain" description="Kazal-like" evidence="9">
    <location>
        <begin position="552"/>
        <end position="610"/>
    </location>
</feature>
<reference evidence="11" key="1">
    <citation type="submission" date="2017-02" db="UniProtKB">
        <authorList>
            <consortium name="WormBaseParasite"/>
        </authorList>
    </citation>
    <scope>IDENTIFICATION</scope>
</reference>
<evidence type="ECO:0000256" key="1">
    <source>
        <dbReference type="ARBA" id="ARBA00004651"/>
    </source>
</evidence>
<keyword evidence="10" id="KW-1185">Reference proteome</keyword>
<feature type="transmembrane region" description="Helical" evidence="8">
    <location>
        <begin position="482"/>
        <end position="503"/>
    </location>
</feature>
<accession>A0A0R3RJ03</accession>
<evidence type="ECO:0000256" key="7">
    <source>
        <dbReference type="ARBA" id="ARBA00023157"/>
    </source>
</evidence>
<evidence type="ECO:0000259" key="9">
    <source>
        <dbReference type="PROSITE" id="PS51465"/>
    </source>
</evidence>
<dbReference type="Pfam" id="PF03137">
    <property type="entry name" value="OATP"/>
    <property type="match status" value="1"/>
</dbReference>
<feature type="transmembrane region" description="Helical" evidence="8">
    <location>
        <begin position="92"/>
        <end position="114"/>
    </location>
</feature>
<feature type="transmembrane region" description="Helical" evidence="8">
    <location>
        <begin position="276"/>
        <end position="299"/>
    </location>
</feature>
<feature type="transmembrane region" description="Helical" evidence="8">
    <location>
        <begin position="625"/>
        <end position="644"/>
    </location>
</feature>